<feature type="domain" description="CdaR GGDEF-like" evidence="4">
    <location>
        <begin position="219"/>
        <end position="338"/>
    </location>
</feature>
<dbReference type="EMBL" id="CP021354">
    <property type="protein sequence ID" value="AWK72160.1"/>
    <property type="molecule type" value="Genomic_DNA"/>
</dbReference>
<feature type="domain" description="PucR C-terminal helix-turn-helix" evidence="2">
    <location>
        <begin position="388"/>
        <end position="446"/>
    </location>
</feature>
<evidence type="ECO:0000313" key="5">
    <source>
        <dbReference type="EMBL" id="AWK72160.1"/>
    </source>
</evidence>
<evidence type="ECO:0008006" key="7">
    <source>
        <dbReference type="Google" id="ProtNLM"/>
    </source>
</evidence>
<evidence type="ECO:0000259" key="2">
    <source>
        <dbReference type="Pfam" id="PF13556"/>
    </source>
</evidence>
<dbReference type="Proteomes" id="UP000245711">
    <property type="component" value="Chromosome"/>
</dbReference>
<dbReference type="Pfam" id="PF14361">
    <property type="entry name" value="RsbRD_N"/>
    <property type="match status" value="1"/>
</dbReference>
<dbReference type="PANTHER" id="PTHR33744:SF1">
    <property type="entry name" value="DNA-BINDING TRANSCRIPTIONAL ACTIVATOR ADER"/>
    <property type="match status" value="1"/>
</dbReference>
<reference evidence="5 6" key="1">
    <citation type="submission" date="2017-05" db="EMBL/GenBank/DDBJ databases">
        <title>Isolation of Rhodococcus sp. S2-17 biodegrading of BP-3.</title>
        <authorList>
            <person name="Lee Y."/>
            <person name="Kim K.H."/>
            <person name="Chun B.H."/>
            <person name="Jung H.S."/>
            <person name="Jeon C.O."/>
        </authorList>
    </citation>
    <scope>NUCLEOTIDE SEQUENCE [LARGE SCALE GENOMIC DNA]</scope>
    <source>
        <strain evidence="5 6">S2-17</strain>
    </source>
</reference>
<evidence type="ECO:0000259" key="4">
    <source>
        <dbReference type="Pfam" id="PF17853"/>
    </source>
</evidence>
<dbReference type="Pfam" id="PF17853">
    <property type="entry name" value="GGDEF_2"/>
    <property type="match status" value="1"/>
</dbReference>
<proteinExistence type="inferred from homology"/>
<dbReference type="KEGG" id="roz:CBI38_11785"/>
<name>A0A2S2BU61_9NOCA</name>
<dbReference type="InterPro" id="IPR025736">
    <property type="entry name" value="PucR_C-HTH_dom"/>
</dbReference>
<dbReference type="Gene3D" id="1.10.10.2840">
    <property type="entry name" value="PucR C-terminal helix-turn-helix domain"/>
    <property type="match status" value="1"/>
</dbReference>
<protein>
    <recommendedName>
        <fullName evidence="7">PucR family transcriptional regulator</fullName>
    </recommendedName>
</protein>
<dbReference type="Pfam" id="PF13556">
    <property type="entry name" value="HTH_30"/>
    <property type="match status" value="1"/>
</dbReference>
<evidence type="ECO:0000256" key="1">
    <source>
        <dbReference type="ARBA" id="ARBA00006754"/>
    </source>
</evidence>
<dbReference type="InterPro" id="IPR041522">
    <property type="entry name" value="CdaR_GGDEF"/>
</dbReference>
<sequence length="461" mass="50526">MSAGSANTGACAPHSPTAATPVCCSAAKRSTARSAGSMTTSIGGISRGDNILRPVALEMGHRMEAFVADLMTSARSELPELTEDERMAALLEASIVEDVIAVIEFLDDAVGEADIQLPLPVRSFLRVLAQRDVSITVVIRAYRMAQTDFLDQAMSFALTLGPEASPQAIIALVNRTALWIDRMLEQVGEVYEAERDRWVSSRSGLHRQWVETLLTGAGAEVHHAEQALGYRLDTVHLAVAAWLDESVSTRDALTLFDETRSLLAKYVGATGHPLMVPTDEHEVRLWIPLRGNEPFDVEAMEAALAEHGLGVRLALGDPGRGENGFRRSHLQATRAQRVALACAGRRRVVAYAQITPLALMTDDIDALRWFVRRTLGDLAADGERDCWLRETLLTFLSCGRSYTAAADAMHLHRNTIQYRLQQAAERLGHDFEDPAIVLDIQLALQACRWLGSTVLSRPEDN</sequence>
<feature type="domain" description="RsbT co-antagonist protein RsbRD N-terminal" evidence="3">
    <location>
        <begin position="65"/>
        <end position="202"/>
    </location>
</feature>
<evidence type="ECO:0000259" key="3">
    <source>
        <dbReference type="Pfam" id="PF14361"/>
    </source>
</evidence>
<gene>
    <name evidence="5" type="ORF">CBI38_11785</name>
</gene>
<organism evidence="5 6">
    <name type="scientific">Rhodococcus oxybenzonivorans</name>
    <dbReference type="NCBI Taxonomy" id="1990687"/>
    <lineage>
        <taxon>Bacteria</taxon>
        <taxon>Bacillati</taxon>
        <taxon>Actinomycetota</taxon>
        <taxon>Actinomycetes</taxon>
        <taxon>Mycobacteriales</taxon>
        <taxon>Nocardiaceae</taxon>
        <taxon>Rhodococcus</taxon>
    </lineage>
</organism>
<comment type="similarity">
    <text evidence="1">Belongs to the CdaR family.</text>
</comment>
<dbReference type="PANTHER" id="PTHR33744">
    <property type="entry name" value="CARBOHYDRATE DIACID REGULATOR"/>
    <property type="match status" value="1"/>
</dbReference>
<dbReference type="AlphaFoldDB" id="A0A2S2BU61"/>
<dbReference type="InterPro" id="IPR051448">
    <property type="entry name" value="CdaR-like_regulators"/>
</dbReference>
<dbReference type="InterPro" id="IPR025751">
    <property type="entry name" value="RsbRD_N_dom"/>
</dbReference>
<evidence type="ECO:0000313" key="6">
    <source>
        <dbReference type="Proteomes" id="UP000245711"/>
    </source>
</evidence>
<keyword evidence="6" id="KW-1185">Reference proteome</keyword>
<dbReference type="InterPro" id="IPR042070">
    <property type="entry name" value="PucR_C-HTH_sf"/>
</dbReference>
<accession>A0A2S2BU61</accession>